<organism evidence="2 3">
    <name type="scientific">Tilletia laevis</name>
    <dbReference type="NCBI Taxonomy" id="157183"/>
    <lineage>
        <taxon>Eukaryota</taxon>
        <taxon>Fungi</taxon>
        <taxon>Dikarya</taxon>
        <taxon>Basidiomycota</taxon>
        <taxon>Ustilaginomycotina</taxon>
        <taxon>Exobasidiomycetes</taxon>
        <taxon>Tilletiales</taxon>
        <taxon>Tilletiaceae</taxon>
        <taxon>Tilletia</taxon>
    </lineage>
</organism>
<feature type="region of interest" description="Disordered" evidence="1">
    <location>
        <begin position="99"/>
        <end position="172"/>
    </location>
</feature>
<sequence>GDHRRDCLAALRDTLNDPSALDVVLLRRGAAAAPCALYKLDGWSSLTMAPVDVMHALDLGLCRHFWTDTLTAGGLLKGPDLKRCQALLAATTYPAVSGETEKVFSSTKRTVTSSTKGKGKAKASRGRRQEEEEPASQEEDNSSMTSETDNEEGQDTKPPRKRKKVSERNKKTRTFSTPVKLVRIVEASLHLAHSTRLAHAYILADAQLDKLHEHLSDLVKIFATDLHPRWLTYNYHIVLHIADQIRLHGQPRAYWAYPWERLYRLMKQIKTNRHRNEQIEFSLISRTDDRYRVATALENLPPLPLVTTMRAIIKGESRQGARTIDDETDHGFTSSQTAKPMRLTLTQLEAVCSIANRSRPADSQPLIPLAASTPGRRENVANNMATRLNRIDVRNSTLAPQGPAHAATSDPSFCVVRIGGQKRLANFLYAFKHSFFEEAAQTMIHNTYAQIKVLQHQDWPDRHLFSESMWTELGYMLATRDDPQDAVISVEDIACVALTVNTASIGWTRPGTIVGIPT</sequence>
<dbReference type="EMBL" id="CAJHJF010002915">
    <property type="protein sequence ID" value="CAD6931198.1"/>
    <property type="molecule type" value="Genomic_DNA"/>
</dbReference>
<evidence type="ECO:0008006" key="4">
    <source>
        <dbReference type="Google" id="ProtNLM"/>
    </source>
</evidence>
<dbReference type="AlphaFoldDB" id="A0A9N8LR11"/>
<feature type="compositionally biased region" description="Basic residues" evidence="1">
    <location>
        <begin position="159"/>
        <end position="172"/>
    </location>
</feature>
<feature type="non-terminal residue" evidence="2">
    <location>
        <position position="1"/>
    </location>
</feature>
<evidence type="ECO:0000313" key="3">
    <source>
        <dbReference type="Proteomes" id="UP000836404"/>
    </source>
</evidence>
<name>A0A9N8LR11_9BASI</name>
<gene>
    <name evidence="2" type="ORF">JKILLFL_G7892</name>
</gene>
<reference evidence="2 3" key="1">
    <citation type="submission" date="2020-10" db="EMBL/GenBank/DDBJ databases">
        <authorList>
            <person name="Sedaghatjoo S."/>
        </authorList>
    </citation>
    <scope>NUCLEOTIDE SEQUENCE [LARGE SCALE GENOMIC DNA]</scope>
    <source>
        <strain evidence="2 3">LLFL</strain>
    </source>
</reference>
<evidence type="ECO:0000313" key="2">
    <source>
        <dbReference type="EMBL" id="CAD6931198.1"/>
    </source>
</evidence>
<dbReference type="Proteomes" id="UP000836404">
    <property type="component" value="Unassembled WGS sequence"/>
</dbReference>
<proteinExistence type="predicted"/>
<keyword evidence="3" id="KW-1185">Reference proteome</keyword>
<feature type="compositionally biased region" description="Acidic residues" evidence="1">
    <location>
        <begin position="131"/>
        <end position="141"/>
    </location>
</feature>
<comment type="caution">
    <text evidence="2">The sequence shown here is derived from an EMBL/GenBank/DDBJ whole genome shotgun (WGS) entry which is preliminary data.</text>
</comment>
<feature type="region of interest" description="Disordered" evidence="1">
    <location>
        <begin position="317"/>
        <end position="336"/>
    </location>
</feature>
<feature type="compositionally biased region" description="Low complexity" evidence="1">
    <location>
        <begin position="105"/>
        <end position="116"/>
    </location>
</feature>
<evidence type="ECO:0000256" key="1">
    <source>
        <dbReference type="SAM" id="MobiDB-lite"/>
    </source>
</evidence>
<accession>A0A9N8LR11</accession>
<protein>
    <recommendedName>
        <fullName evidence="4">DUF4218 domain-containing protein</fullName>
    </recommendedName>
</protein>
<feature type="compositionally biased region" description="Basic residues" evidence="1">
    <location>
        <begin position="117"/>
        <end position="126"/>
    </location>
</feature>